<dbReference type="EMBL" id="SPHZ02000006">
    <property type="protein sequence ID" value="KAF0912371.1"/>
    <property type="molecule type" value="Genomic_DNA"/>
</dbReference>
<feature type="region of interest" description="Disordered" evidence="1">
    <location>
        <begin position="92"/>
        <end position="114"/>
    </location>
</feature>
<keyword evidence="3" id="KW-1185">Reference proteome</keyword>
<accession>A0A6G1DJ06</accession>
<organism evidence="2 3">
    <name type="scientific">Oryza meyeriana var. granulata</name>
    <dbReference type="NCBI Taxonomy" id="110450"/>
    <lineage>
        <taxon>Eukaryota</taxon>
        <taxon>Viridiplantae</taxon>
        <taxon>Streptophyta</taxon>
        <taxon>Embryophyta</taxon>
        <taxon>Tracheophyta</taxon>
        <taxon>Spermatophyta</taxon>
        <taxon>Magnoliopsida</taxon>
        <taxon>Liliopsida</taxon>
        <taxon>Poales</taxon>
        <taxon>Poaceae</taxon>
        <taxon>BOP clade</taxon>
        <taxon>Oryzoideae</taxon>
        <taxon>Oryzeae</taxon>
        <taxon>Oryzinae</taxon>
        <taxon>Oryza</taxon>
        <taxon>Oryza meyeriana</taxon>
    </lineage>
</organism>
<proteinExistence type="predicted"/>
<reference evidence="2 3" key="1">
    <citation type="submission" date="2019-11" db="EMBL/GenBank/DDBJ databases">
        <title>Whole genome sequence of Oryza granulata.</title>
        <authorList>
            <person name="Li W."/>
        </authorList>
    </citation>
    <scope>NUCLEOTIDE SEQUENCE [LARGE SCALE GENOMIC DNA]</scope>
    <source>
        <strain evidence="3">cv. Menghai</strain>
        <tissue evidence="2">Leaf</tissue>
    </source>
</reference>
<sequence>MELEAEVAPCGLDTGKELEMGSSCPRARRDGETRGDGAPWLGVEAAVVVRNQERRRCSLSRYAVEGEAASREAVALLGLEVTVAALVPREGRWRSSPAQRATEAGGRTVDRGGQ</sequence>
<dbReference type="Proteomes" id="UP000479710">
    <property type="component" value="Unassembled WGS sequence"/>
</dbReference>
<feature type="region of interest" description="Disordered" evidence="1">
    <location>
        <begin position="1"/>
        <end position="37"/>
    </location>
</feature>
<gene>
    <name evidence="2" type="ORF">E2562_014025</name>
</gene>
<dbReference type="AlphaFoldDB" id="A0A6G1DJ06"/>
<evidence type="ECO:0000256" key="1">
    <source>
        <dbReference type="SAM" id="MobiDB-lite"/>
    </source>
</evidence>
<protein>
    <submittedName>
        <fullName evidence="2">Uncharacterized protein</fullName>
    </submittedName>
</protein>
<name>A0A6G1DJ06_9ORYZ</name>
<evidence type="ECO:0000313" key="3">
    <source>
        <dbReference type="Proteomes" id="UP000479710"/>
    </source>
</evidence>
<evidence type="ECO:0000313" key="2">
    <source>
        <dbReference type="EMBL" id="KAF0912371.1"/>
    </source>
</evidence>
<comment type="caution">
    <text evidence="2">The sequence shown here is derived from an EMBL/GenBank/DDBJ whole genome shotgun (WGS) entry which is preliminary data.</text>
</comment>